<evidence type="ECO:0000256" key="1">
    <source>
        <dbReference type="SAM" id="MobiDB-lite"/>
    </source>
</evidence>
<proteinExistence type="predicted"/>
<organism evidence="2 3">
    <name type="scientific">Ditylenchus dipsaci</name>
    <dbReference type="NCBI Taxonomy" id="166011"/>
    <lineage>
        <taxon>Eukaryota</taxon>
        <taxon>Metazoa</taxon>
        <taxon>Ecdysozoa</taxon>
        <taxon>Nematoda</taxon>
        <taxon>Chromadorea</taxon>
        <taxon>Rhabditida</taxon>
        <taxon>Tylenchina</taxon>
        <taxon>Tylenchomorpha</taxon>
        <taxon>Sphaerularioidea</taxon>
        <taxon>Anguinidae</taxon>
        <taxon>Anguininae</taxon>
        <taxon>Ditylenchus</taxon>
    </lineage>
</organism>
<evidence type="ECO:0000313" key="3">
    <source>
        <dbReference type="WBParaSite" id="jg8114"/>
    </source>
</evidence>
<dbReference type="WBParaSite" id="jg8114">
    <property type="protein sequence ID" value="jg8114"/>
    <property type="gene ID" value="jg8114"/>
</dbReference>
<accession>A0A915ELT3</accession>
<name>A0A915ELT3_9BILA</name>
<dbReference type="Proteomes" id="UP000887574">
    <property type="component" value="Unplaced"/>
</dbReference>
<sequence>MLAERRRLTPSGLMITMQFSRDMACNRRERMKDKEKRQSEEKQPIEDRLVEQNEKMPVLAVQQLIPHARVHAHMDFERTLIASFEHHYNSYVPVDDLHEAFNSIMLQCARSADGTDKFESGAGEERFMDYFLKVS</sequence>
<feature type="region of interest" description="Disordered" evidence="1">
    <location>
        <begin position="28"/>
        <end position="51"/>
    </location>
</feature>
<reference evidence="3" key="1">
    <citation type="submission" date="2022-11" db="UniProtKB">
        <authorList>
            <consortium name="WormBaseParasite"/>
        </authorList>
    </citation>
    <scope>IDENTIFICATION</scope>
</reference>
<evidence type="ECO:0000313" key="2">
    <source>
        <dbReference type="Proteomes" id="UP000887574"/>
    </source>
</evidence>
<dbReference type="AlphaFoldDB" id="A0A915ELT3"/>
<protein>
    <submittedName>
        <fullName evidence="3">Uncharacterized protein</fullName>
    </submittedName>
</protein>
<keyword evidence="2" id="KW-1185">Reference proteome</keyword>